<comment type="caution">
    <text evidence="1">The sequence shown here is derived from an EMBL/GenBank/DDBJ whole genome shotgun (WGS) entry which is preliminary data.</text>
</comment>
<dbReference type="Proteomes" id="UP001633002">
    <property type="component" value="Unassembled WGS sequence"/>
</dbReference>
<name>A0ABD3HBH3_9MARC</name>
<dbReference type="EMBL" id="JBJQOH010000004">
    <property type="protein sequence ID" value="KAL3687807.1"/>
    <property type="molecule type" value="Genomic_DNA"/>
</dbReference>
<gene>
    <name evidence="1" type="ORF">R1sor_014116</name>
</gene>
<accession>A0ABD3HBH3</accession>
<evidence type="ECO:0000313" key="1">
    <source>
        <dbReference type="EMBL" id="KAL3687807.1"/>
    </source>
</evidence>
<evidence type="ECO:0000313" key="2">
    <source>
        <dbReference type="Proteomes" id="UP001633002"/>
    </source>
</evidence>
<protein>
    <submittedName>
        <fullName evidence="1">Uncharacterized protein</fullName>
    </submittedName>
</protein>
<dbReference type="AlphaFoldDB" id="A0ABD3HBH3"/>
<proteinExistence type="predicted"/>
<organism evidence="1 2">
    <name type="scientific">Riccia sorocarpa</name>
    <dbReference type="NCBI Taxonomy" id="122646"/>
    <lineage>
        <taxon>Eukaryota</taxon>
        <taxon>Viridiplantae</taxon>
        <taxon>Streptophyta</taxon>
        <taxon>Embryophyta</taxon>
        <taxon>Marchantiophyta</taxon>
        <taxon>Marchantiopsida</taxon>
        <taxon>Marchantiidae</taxon>
        <taxon>Marchantiales</taxon>
        <taxon>Ricciaceae</taxon>
        <taxon>Riccia</taxon>
    </lineage>
</organism>
<sequence length="211" mass="24744">MSEDRYPFLAYRLSSERGWFADINRWADSWSFPASEWGNGDNLRQQLTEKVVSRIWHNPSSRLLYYQRDIVRERTLVEQTSLWAMGIRVNTYIQTHGWQADLCRWSATLGLLDSQWEDEASIREQLMSIAVRKLWNQQTRRQQYYLRDIDTLLPYAEKSYLTADIPLIAPQPFDMEQLMSCMDIKLRSYVDTAEKKGNTGTARSFKGGATP</sequence>
<keyword evidence="2" id="KW-1185">Reference proteome</keyword>
<reference evidence="1 2" key="1">
    <citation type="submission" date="2024-09" db="EMBL/GenBank/DDBJ databases">
        <title>Chromosome-scale assembly of Riccia sorocarpa.</title>
        <authorList>
            <person name="Paukszto L."/>
        </authorList>
    </citation>
    <scope>NUCLEOTIDE SEQUENCE [LARGE SCALE GENOMIC DNA]</scope>
    <source>
        <strain evidence="1">LP-2024</strain>
        <tissue evidence="1">Aerial parts of the thallus</tissue>
    </source>
</reference>